<evidence type="ECO:0000256" key="4">
    <source>
        <dbReference type="SAM" id="MobiDB-lite"/>
    </source>
</evidence>
<feature type="region of interest" description="Disordered" evidence="4">
    <location>
        <begin position="900"/>
        <end position="925"/>
    </location>
</feature>
<keyword evidence="1" id="KW-0677">Repeat</keyword>
<dbReference type="CDD" id="cd14798">
    <property type="entry name" value="RX-CC_like"/>
    <property type="match status" value="1"/>
</dbReference>
<evidence type="ECO:0000259" key="5">
    <source>
        <dbReference type="Pfam" id="PF00931"/>
    </source>
</evidence>
<proteinExistence type="predicted"/>
<dbReference type="InterPro" id="IPR027417">
    <property type="entry name" value="P-loop_NTPase"/>
</dbReference>
<evidence type="ECO:0000313" key="10">
    <source>
        <dbReference type="Proteomes" id="UP001227230"/>
    </source>
</evidence>
<dbReference type="Gene3D" id="1.10.8.430">
    <property type="entry name" value="Helical domain of apoptotic protease-activating factors"/>
    <property type="match status" value="1"/>
</dbReference>
<dbReference type="InterPro" id="IPR044974">
    <property type="entry name" value="Disease_R_plants"/>
</dbReference>
<dbReference type="SUPFAM" id="SSF52540">
    <property type="entry name" value="P-loop containing nucleoside triphosphate hydrolases"/>
    <property type="match status" value="1"/>
</dbReference>
<dbReference type="Gene3D" id="1.20.5.4130">
    <property type="match status" value="1"/>
</dbReference>
<dbReference type="Pfam" id="PF23559">
    <property type="entry name" value="WHD_DRP"/>
    <property type="match status" value="1"/>
</dbReference>
<feature type="domain" description="Disease resistance N-terminal" evidence="6">
    <location>
        <begin position="5"/>
        <end position="91"/>
    </location>
</feature>
<dbReference type="Pfam" id="PF18052">
    <property type="entry name" value="Rx_N"/>
    <property type="match status" value="1"/>
</dbReference>
<feature type="domain" description="Disease resistance protein winged helix" evidence="7">
    <location>
        <begin position="428"/>
        <end position="498"/>
    </location>
</feature>
<gene>
    <name evidence="9" type="ORF">VitviT2T_025958</name>
</gene>
<evidence type="ECO:0000259" key="6">
    <source>
        <dbReference type="Pfam" id="PF18052"/>
    </source>
</evidence>
<dbReference type="EMBL" id="CP126664">
    <property type="protein sequence ID" value="WKA08220.1"/>
    <property type="molecule type" value="Genomic_DNA"/>
</dbReference>
<protein>
    <recommendedName>
        <fullName evidence="11">Disease resistance RPP8-like protein 2</fullName>
    </recommendedName>
</protein>
<evidence type="ECO:0000256" key="2">
    <source>
        <dbReference type="ARBA" id="ARBA00022741"/>
    </source>
</evidence>
<dbReference type="InterPro" id="IPR032675">
    <property type="entry name" value="LRR_dom_sf"/>
</dbReference>
<dbReference type="PRINTS" id="PR00364">
    <property type="entry name" value="DISEASERSIST"/>
</dbReference>
<dbReference type="InterPro" id="IPR036388">
    <property type="entry name" value="WH-like_DNA-bd_sf"/>
</dbReference>
<dbReference type="InterPro" id="IPR041118">
    <property type="entry name" value="Rx_N"/>
</dbReference>
<dbReference type="InterPro" id="IPR038005">
    <property type="entry name" value="RX-like_CC"/>
</dbReference>
<dbReference type="InterPro" id="IPR055414">
    <property type="entry name" value="LRR_R13L4/SHOC2-like"/>
</dbReference>
<dbReference type="PANTHER" id="PTHR23155:SF1193">
    <property type="entry name" value="DISEASE RESISTANCE PROTEIN RPP13-RELATED"/>
    <property type="match status" value="1"/>
</dbReference>
<dbReference type="InterPro" id="IPR058922">
    <property type="entry name" value="WHD_DRP"/>
</dbReference>
<dbReference type="Gene3D" id="1.10.10.10">
    <property type="entry name" value="Winged helix-like DNA-binding domain superfamily/Winged helix DNA-binding domain"/>
    <property type="match status" value="1"/>
</dbReference>
<dbReference type="SUPFAM" id="SSF52058">
    <property type="entry name" value="L domain-like"/>
    <property type="match status" value="1"/>
</dbReference>
<dbReference type="Pfam" id="PF23598">
    <property type="entry name" value="LRR_14"/>
    <property type="match status" value="1"/>
</dbReference>
<keyword evidence="2" id="KW-0547">Nucleotide-binding</keyword>
<dbReference type="Pfam" id="PF00931">
    <property type="entry name" value="NB-ARC"/>
    <property type="match status" value="1"/>
</dbReference>
<evidence type="ECO:0000259" key="7">
    <source>
        <dbReference type="Pfam" id="PF23559"/>
    </source>
</evidence>
<accession>A0ABY9DNM6</accession>
<evidence type="ECO:0000259" key="8">
    <source>
        <dbReference type="Pfam" id="PF23598"/>
    </source>
</evidence>
<feature type="domain" description="Disease resistance R13L4/SHOC-2-like LRR" evidence="8">
    <location>
        <begin position="542"/>
        <end position="845"/>
    </location>
</feature>
<feature type="domain" description="NB-ARC" evidence="5">
    <location>
        <begin position="171"/>
        <end position="338"/>
    </location>
</feature>
<dbReference type="InterPro" id="IPR002182">
    <property type="entry name" value="NB-ARC"/>
</dbReference>
<keyword evidence="10" id="KW-1185">Reference proteome</keyword>
<dbReference type="PANTHER" id="PTHR23155">
    <property type="entry name" value="DISEASE RESISTANCE PROTEIN RP"/>
    <property type="match status" value="1"/>
</dbReference>
<keyword evidence="3" id="KW-0611">Plant defense</keyword>
<dbReference type="InterPro" id="IPR042197">
    <property type="entry name" value="Apaf_helical"/>
</dbReference>
<evidence type="ECO:0000256" key="3">
    <source>
        <dbReference type="ARBA" id="ARBA00022821"/>
    </source>
</evidence>
<evidence type="ECO:0008006" key="11">
    <source>
        <dbReference type="Google" id="ProtNLM"/>
    </source>
</evidence>
<sequence>MAEFVVSFAVGKIAGQLVEEAGSLSNVRDRVEWIEVELRRMQCFLKDAEAKQDGDQRVKNWVADIRDVAYDIDDVIDTFLCKTAQQRKEGFFRLSGRYAFVLSDPVAHWKISKKINRIMEKIHEITDSRSTYGIENIGRGGGRSFATDRLQEKRRSSSHACEEDVVGPLQDIRTLESWLIHGETRLCILSIVGMAGLGKTTLAKKLYHSNDVKKNFDFCGWVYVSQEYRPKDTLQNLVKRVTGLPRAELEKMDKEDLEEALSKFLEEKKYFIVLDDIWKKEVWDDLKAAFPDRKNGSRIIFTTRFKDVALHADPRSPLHEPCLLSDEDGWELLSRKVCLEWNAKTSLPPWSKELGIQIVKRCGGLPLAIVVMGGLLSRKDATFNEWLKVLQSVHWQLAQDPTQCAEILALSYSDLPYYLKSCFLYFGLFPEDYEISARRLILLWVAEGFVQPRGQEPLEDVAEDYLEELVGRSMIQVATRKSNGRIKTCCVHDLLHELSVSKGKEDQFLDIIHGEFTVSSLTRVRRLAIHLGVPPTTKNTSKVRSLLCFDICEPSFQELRKFKLLRILDLEGVYISRLHSSIGNLIHLRYLGLRGTWLKKLPPSIQFLLNLQTLDLRSTLLNPIPIVIWKMQKLRHLYFNELEEMAVNPPTDASLANLQTLHGICINQTSYVENGLSKLTNLRELGLHGDLLLHEEAIGKWIFSSERLECLKLHTRDVMGDFAKNAIPKLNFSSHPHLIKLHLKGFMAKLFDAEYFPQNLTELSLKGSFLMEDPMVKLEMLQSLRVLKLKHSAYLGKEMICSCGGFPQLHFLKLSFLNTVERWRIEDGAMGRLRQLEIIECKRLKIVPRGLQPVTTIHKLKLGYMPREFEMKVQERQGENWWLLAVEMALQASATVRHPFSAPPPSLSPTPRASSSPFKPPPKPQLRPISISLPASITIPLFSLFTPPHEAKAVSIPKDQIVSSITEVEKKIDEIQEVGSGFLDTTQRILEVVANALKPGIDAAGPILKQAGEQASKIASPAISEASKTAEEAIQSSGLDTAPILNAAKVFRFL</sequence>
<dbReference type="Gene3D" id="3.40.50.300">
    <property type="entry name" value="P-loop containing nucleotide triphosphate hydrolases"/>
    <property type="match status" value="1"/>
</dbReference>
<name>A0ABY9DNM6_VITVI</name>
<evidence type="ECO:0000313" key="9">
    <source>
        <dbReference type="EMBL" id="WKA08220.1"/>
    </source>
</evidence>
<reference evidence="9 10" key="1">
    <citation type="journal article" date="2023" name="Hortic Res">
        <title>The complete reference genome for grapevine (Vitis vinifera L.) genetics and breeding.</title>
        <authorList>
            <person name="Shi X."/>
            <person name="Cao S."/>
            <person name="Wang X."/>
            <person name="Huang S."/>
            <person name="Wang Y."/>
            <person name="Liu Z."/>
            <person name="Liu W."/>
            <person name="Leng X."/>
            <person name="Peng Y."/>
            <person name="Wang N."/>
            <person name="Wang Y."/>
            <person name="Ma Z."/>
            <person name="Xu X."/>
            <person name="Zhang F."/>
            <person name="Xue H."/>
            <person name="Zhong H."/>
            <person name="Wang Y."/>
            <person name="Zhang K."/>
            <person name="Velt A."/>
            <person name="Avia K."/>
            <person name="Holtgrawe D."/>
            <person name="Grimplet J."/>
            <person name="Matus J.T."/>
            <person name="Ware D."/>
            <person name="Wu X."/>
            <person name="Wang H."/>
            <person name="Liu C."/>
            <person name="Fang Y."/>
            <person name="Rustenholz C."/>
            <person name="Cheng Z."/>
            <person name="Xiao H."/>
            <person name="Zhou Y."/>
        </authorList>
    </citation>
    <scope>NUCLEOTIDE SEQUENCE [LARGE SCALE GENOMIC DNA]</scope>
    <source>
        <strain evidence="10">cv. Pinot noir / PN40024</strain>
        <tissue evidence="9">Leaf</tissue>
    </source>
</reference>
<organism evidence="9 10">
    <name type="scientific">Vitis vinifera</name>
    <name type="common">Grape</name>
    <dbReference type="NCBI Taxonomy" id="29760"/>
    <lineage>
        <taxon>Eukaryota</taxon>
        <taxon>Viridiplantae</taxon>
        <taxon>Streptophyta</taxon>
        <taxon>Embryophyta</taxon>
        <taxon>Tracheophyta</taxon>
        <taxon>Spermatophyta</taxon>
        <taxon>Magnoliopsida</taxon>
        <taxon>eudicotyledons</taxon>
        <taxon>Gunneridae</taxon>
        <taxon>Pentapetalae</taxon>
        <taxon>rosids</taxon>
        <taxon>Vitales</taxon>
        <taxon>Vitaceae</taxon>
        <taxon>Viteae</taxon>
        <taxon>Vitis</taxon>
    </lineage>
</organism>
<evidence type="ECO:0000256" key="1">
    <source>
        <dbReference type="ARBA" id="ARBA00022737"/>
    </source>
</evidence>
<dbReference type="Gene3D" id="3.80.10.10">
    <property type="entry name" value="Ribonuclease Inhibitor"/>
    <property type="match status" value="1"/>
</dbReference>
<dbReference type="Proteomes" id="UP001227230">
    <property type="component" value="Chromosome 17"/>
</dbReference>